<evidence type="ECO:0000313" key="4">
    <source>
        <dbReference type="EMBL" id="CRK82104.1"/>
    </source>
</evidence>
<name>A0A0U1NVN5_9BACI</name>
<reference evidence="5" key="1">
    <citation type="submission" date="2015-05" db="EMBL/GenBank/DDBJ databases">
        <authorList>
            <person name="Urmite Genomes"/>
        </authorList>
    </citation>
    <scope>NUCLEOTIDE SEQUENCE [LARGE SCALE GENOMIC DNA]</scope>
    <source>
        <strain evidence="5">LF1</strain>
    </source>
</reference>
<protein>
    <submittedName>
        <fullName evidence="4">ROK family protein</fullName>
    </submittedName>
</protein>
<evidence type="ECO:0000256" key="3">
    <source>
        <dbReference type="ARBA" id="ARBA00022629"/>
    </source>
</evidence>
<dbReference type="STRING" id="1499688.BN000_02025"/>
<comment type="function">
    <text evidence="1">Transcriptional repressor of xylose-utilizing enzymes.</text>
</comment>
<dbReference type="InterPro" id="IPR000600">
    <property type="entry name" value="ROK"/>
</dbReference>
<dbReference type="AlphaFoldDB" id="A0A0U1NVN5"/>
<dbReference type="InterPro" id="IPR043129">
    <property type="entry name" value="ATPase_NBD"/>
</dbReference>
<dbReference type="Pfam" id="PF00480">
    <property type="entry name" value="ROK"/>
    <property type="match status" value="1"/>
</dbReference>
<dbReference type="RefSeq" id="WP_090633844.1">
    <property type="nucleotide sequence ID" value="NZ_CVRB01000002.1"/>
</dbReference>
<dbReference type="SUPFAM" id="SSF46785">
    <property type="entry name" value="Winged helix' DNA-binding domain"/>
    <property type="match status" value="1"/>
</dbReference>
<gene>
    <name evidence="4" type="ORF">BN000_02025</name>
</gene>
<dbReference type="PANTHER" id="PTHR18964">
    <property type="entry name" value="ROK (REPRESSOR, ORF, KINASE) FAMILY"/>
    <property type="match status" value="1"/>
</dbReference>
<dbReference type="InterPro" id="IPR036390">
    <property type="entry name" value="WH_DNA-bd_sf"/>
</dbReference>
<sequence>MLRQFVGLISPKVKSLKLLYSFIRKFGPVRIKELSEMTGYKHATCSRLVDELVQAELIQDSGLGESSGGRKPLMYVINPDAHYLIGVEITNLYTTVLLLDAQLTIIGAEKLKMDSQCTGRYTLDFVSRCVDELLAKQSIPREKLLGIGIGVLSPIDQERGVIIQPHLFTSDGWEDLNIVDYLSQKNNTIVFLENGTNLAALAEYRINYWKETDNLVFVSNDMGIRSSMIFQGRLITNQNEMADAFGHMIIDVHGPRCSCGSYGCLQAFSSLPAIRNEVIRRLKRGHDSFLQEKVGAVEEVDFFHILEALEREDTLVLDVVKEAAYYFGIGLSNLIFLLRPDIVICGGTLVPKPLFYEAASETALNRVKHYSNSNVRMYRSTTAYNIVAQGAGCMVLDSFTEENLP</sequence>
<dbReference type="InterPro" id="IPR036388">
    <property type="entry name" value="WH-like_DNA-bd_sf"/>
</dbReference>
<dbReference type="Gene3D" id="3.30.420.40">
    <property type="match status" value="2"/>
</dbReference>
<dbReference type="SUPFAM" id="SSF53067">
    <property type="entry name" value="Actin-like ATPase domain"/>
    <property type="match status" value="1"/>
</dbReference>
<dbReference type="Proteomes" id="UP000199087">
    <property type="component" value="Unassembled WGS sequence"/>
</dbReference>
<keyword evidence="3" id="KW-0859">Xylose metabolism</keyword>
<dbReference type="GO" id="GO:0042732">
    <property type="term" value="P:D-xylose metabolic process"/>
    <property type="evidence" value="ECO:0007669"/>
    <property type="project" value="UniProtKB-KW"/>
</dbReference>
<keyword evidence="3" id="KW-0119">Carbohydrate metabolism</keyword>
<keyword evidence="5" id="KW-1185">Reference proteome</keyword>
<comment type="similarity">
    <text evidence="2">Belongs to the ROK (NagC/XylR) family.</text>
</comment>
<dbReference type="EMBL" id="CVRB01000002">
    <property type="protein sequence ID" value="CRK82104.1"/>
    <property type="molecule type" value="Genomic_DNA"/>
</dbReference>
<evidence type="ECO:0000256" key="2">
    <source>
        <dbReference type="ARBA" id="ARBA00006479"/>
    </source>
</evidence>
<dbReference type="OrthoDB" id="9796533at2"/>
<proteinExistence type="inferred from homology"/>
<accession>A0A0U1NVN5</accession>
<evidence type="ECO:0000256" key="1">
    <source>
        <dbReference type="ARBA" id="ARBA00002486"/>
    </source>
</evidence>
<organism evidence="4 5">
    <name type="scientific">Neobacillus massiliamazoniensis</name>
    <dbReference type="NCBI Taxonomy" id="1499688"/>
    <lineage>
        <taxon>Bacteria</taxon>
        <taxon>Bacillati</taxon>
        <taxon>Bacillota</taxon>
        <taxon>Bacilli</taxon>
        <taxon>Bacillales</taxon>
        <taxon>Bacillaceae</taxon>
        <taxon>Neobacillus</taxon>
    </lineage>
</organism>
<dbReference type="PANTHER" id="PTHR18964:SF149">
    <property type="entry name" value="BIFUNCTIONAL UDP-N-ACETYLGLUCOSAMINE 2-EPIMERASE_N-ACETYLMANNOSAMINE KINASE"/>
    <property type="match status" value="1"/>
</dbReference>
<dbReference type="Gene3D" id="1.10.10.10">
    <property type="entry name" value="Winged helix-like DNA-binding domain superfamily/Winged helix DNA-binding domain"/>
    <property type="match status" value="1"/>
</dbReference>
<evidence type="ECO:0000313" key="5">
    <source>
        <dbReference type="Proteomes" id="UP000199087"/>
    </source>
</evidence>